<dbReference type="OrthoDB" id="436461at2"/>
<feature type="domain" description="Helicase/UvrB N-terminal" evidence="1">
    <location>
        <begin position="53"/>
        <end position="218"/>
    </location>
</feature>
<dbReference type="Pfam" id="PF04851">
    <property type="entry name" value="ResIII"/>
    <property type="match status" value="1"/>
</dbReference>
<reference evidence="3 4" key="1">
    <citation type="journal article" date="2015" name="Genome Announc.">
        <title>Complete Genome Sequence of Spiroplasma cantharicola CC-1T (DSM 21588), a Bacterium Isolated from Soldier Beetle (Cantharis carolinus).</title>
        <authorList>
            <person name="Lo W.S."/>
            <person name="Liu P.Y."/>
            <person name="Kuo C.H."/>
        </authorList>
    </citation>
    <scope>NUCLEOTIDE SEQUENCE [LARGE SCALE GENOMIC DNA]</scope>
    <source>
        <strain evidence="3 4">CC-1</strain>
    </source>
</reference>
<evidence type="ECO:0008006" key="5">
    <source>
        <dbReference type="Google" id="ProtNLM"/>
    </source>
</evidence>
<dbReference type="GO" id="GO:0003677">
    <property type="term" value="F:DNA binding"/>
    <property type="evidence" value="ECO:0007669"/>
    <property type="project" value="InterPro"/>
</dbReference>
<gene>
    <name evidence="3" type="ORF">SCANT_v1c06690</name>
</gene>
<dbReference type="InterPro" id="IPR018310">
    <property type="entry name" value="Put_endonuclease_Z1-dom"/>
</dbReference>
<dbReference type="InterPro" id="IPR027417">
    <property type="entry name" value="P-loop_NTPase"/>
</dbReference>
<dbReference type="AlphaFoldDB" id="A0A0M4K1Q5"/>
<protein>
    <recommendedName>
        <fullName evidence="5">Endonuclease Z1 domain-containing protein</fullName>
    </recommendedName>
</protein>
<keyword evidence="4" id="KW-1185">Reference proteome</keyword>
<accession>A0A0M4K1Q5</accession>
<evidence type="ECO:0000259" key="1">
    <source>
        <dbReference type="Pfam" id="PF04851"/>
    </source>
</evidence>
<dbReference type="STRING" id="362837.SCANT_v1c06690"/>
<dbReference type="KEGG" id="scj:SCANT_v1c06690"/>
<dbReference type="Gene3D" id="3.40.50.300">
    <property type="entry name" value="P-loop containing nucleotide triphosphate hydrolases"/>
    <property type="match status" value="1"/>
</dbReference>
<feature type="domain" description="Putative endonuclease Z1" evidence="2">
    <location>
        <begin position="310"/>
        <end position="470"/>
    </location>
</feature>
<proteinExistence type="predicted"/>
<dbReference type="Proteomes" id="UP000063919">
    <property type="component" value="Chromosome"/>
</dbReference>
<evidence type="ECO:0000313" key="4">
    <source>
        <dbReference type="Proteomes" id="UP000063919"/>
    </source>
</evidence>
<dbReference type="SUPFAM" id="SSF52540">
    <property type="entry name" value="P-loop containing nucleoside triphosphate hydrolases"/>
    <property type="match status" value="1"/>
</dbReference>
<dbReference type="InterPro" id="IPR006935">
    <property type="entry name" value="Helicase/UvrB_N"/>
</dbReference>
<dbReference type="PATRIC" id="fig|362837.3.peg.685"/>
<dbReference type="EMBL" id="CP012622">
    <property type="protein sequence ID" value="ALD66575.1"/>
    <property type="molecule type" value="Genomic_DNA"/>
</dbReference>
<sequence length="503" mass="58764">MSNIIEGFYSFFDDNKNEENRESGPLFSIFLNDLKLKQDLYGKTYYELIYKNIKNIFLCLKNIKNNILVIGEVQSGKTNNIIGITMNALDNDYDCVIIFGGSTNLLLKQTLKRIKDTLNNNLCDILLYDINKNKSSLFSLKKDKTKIIINVIKNKTQMQKISAELNTISKNFKVLIIDDECDYGSLNNGSSKNSAIYNEIVKIKNANNTKYIGITATPYANLTNSKSNEIYPEAIVKLIIEKNYTGIDFFNNKKYFEISQLNKKDDNFSLDLLLKKFLIFYILLSSFVKKYTKLNVSSIINVDIDAKKHFILKDKLFDIHAVFLRDLKNNNVIDYFEEVKKNLNKIAYFDNYDIEKYHNSIEVKVLNNKTKNEEINNNQNCIYIGGNLVSRGLTFENLICELMLNIREHKQPIDILLQRARWFGYRNKKININEELEIYFSDLMKIFISQNIKECFSEAKKINNFLYNELLIDIITYDVKKIKEKLVDIKTELKFVKYSDKDK</sequence>
<evidence type="ECO:0000259" key="2">
    <source>
        <dbReference type="Pfam" id="PF10593"/>
    </source>
</evidence>
<dbReference type="GO" id="GO:0016787">
    <property type="term" value="F:hydrolase activity"/>
    <property type="evidence" value="ECO:0007669"/>
    <property type="project" value="InterPro"/>
</dbReference>
<organism evidence="3 4">
    <name type="scientific">Spiroplasma cantharicola</name>
    <dbReference type="NCBI Taxonomy" id="362837"/>
    <lineage>
        <taxon>Bacteria</taxon>
        <taxon>Bacillati</taxon>
        <taxon>Mycoplasmatota</taxon>
        <taxon>Mollicutes</taxon>
        <taxon>Entomoplasmatales</taxon>
        <taxon>Spiroplasmataceae</taxon>
        <taxon>Spiroplasma</taxon>
    </lineage>
</organism>
<dbReference type="Pfam" id="PF10593">
    <property type="entry name" value="Z1"/>
    <property type="match status" value="1"/>
</dbReference>
<dbReference type="GO" id="GO:0005524">
    <property type="term" value="F:ATP binding"/>
    <property type="evidence" value="ECO:0007669"/>
    <property type="project" value="InterPro"/>
</dbReference>
<evidence type="ECO:0000313" key="3">
    <source>
        <dbReference type="EMBL" id="ALD66575.1"/>
    </source>
</evidence>
<dbReference type="RefSeq" id="WP_053946328.1">
    <property type="nucleotide sequence ID" value="NZ_CP012622.1"/>
</dbReference>
<name>A0A0M4K1Q5_9MOLU</name>